<sequence>LEKHRKRMKCQWCPVSFANDSLLRKHMRSHSSCSIRVRCRSAGSFDCTVCDAGFKRHGELVKHMFEHTGQMKYRCFKCNTIFHSVGVLQRHVLQGCKYSCNLCEKVFRSSHALEQHGETSHSQSKKMTDCPLCKKTFDAESLRCHSLTHSHEKPFRCEYCNVDFISVTYFFKHLHETPGTCDFRTGSGRVEVVH</sequence>
<protein>
    <recommendedName>
        <fullName evidence="6">C2H2-type domain-containing protein</fullName>
    </recommendedName>
</protein>
<dbReference type="PANTHER" id="PTHR24379">
    <property type="entry name" value="KRAB AND ZINC FINGER DOMAIN-CONTAINING"/>
    <property type="match status" value="1"/>
</dbReference>
<name>A0A1B6KP00_9HEMI</name>
<accession>A0A1B6KP00</accession>
<evidence type="ECO:0000256" key="5">
    <source>
        <dbReference type="PROSITE-ProRule" id="PRU00042"/>
    </source>
</evidence>
<reference evidence="7" key="1">
    <citation type="submission" date="2015-11" db="EMBL/GenBank/DDBJ databases">
        <title>De novo transcriptome assembly of four potential Pierce s Disease insect vectors from Arizona vineyards.</title>
        <authorList>
            <person name="Tassone E.E."/>
        </authorList>
    </citation>
    <scope>NUCLEOTIDE SEQUENCE</scope>
</reference>
<evidence type="ECO:0000313" key="7">
    <source>
        <dbReference type="EMBL" id="JAT13151.1"/>
    </source>
</evidence>
<feature type="domain" description="C2H2-type" evidence="6">
    <location>
        <begin position="98"/>
        <end position="126"/>
    </location>
</feature>
<dbReference type="SUPFAM" id="SSF57667">
    <property type="entry name" value="beta-beta-alpha zinc fingers"/>
    <property type="match status" value="3"/>
</dbReference>
<feature type="domain" description="C2H2-type" evidence="6">
    <location>
        <begin position="8"/>
        <end position="31"/>
    </location>
</feature>
<evidence type="ECO:0000256" key="3">
    <source>
        <dbReference type="ARBA" id="ARBA00022771"/>
    </source>
</evidence>
<gene>
    <name evidence="7" type="ORF">g.50608</name>
</gene>
<dbReference type="PROSITE" id="PS50157">
    <property type="entry name" value="ZINC_FINGER_C2H2_2"/>
    <property type="match status" value="3"/>
</dbReference>
<dbReference type="AlphaFoldDB" id="A0A1B6KP00"/>
<organism evidence="7">
    <name type="scientific">Graphocephala atropunctata</name>
    <dbReference type="NCBI Taxonomy" id="36148"/>
    <lineage>
        <taxon>Eukaryota</taxon>
        <taxon>Metazoa</taxon>
        <taxon>Ecdysozoa</taxon>
        <taxon>Arthropoda</taxon>
        <taxon>Hexapoda</taxon>
        <taxon>Insecta</taxon>
        <taxon>Pterygota</taxon>
        <taxon>Neoptera</taxon>
        <taxon>Paraneoptera</taxon>
        <taxon>Hemiptera</taxon>
        <taxon>Auchenorrhyncha</taxon>
        <taxon>Membracoidea</taxon>
        <taxon>Cicadellidae</taxon>
        <taxon>Cicadellinae</taxon>
        <taxon>Cicadellini</taxon>
        <taxon>Graphocephala</taxon>
    </lineage>
</organism>
<feature type="domain" description="C2H2-type" evidence="6">
    <location>
        <begin position="45"/>
        <end position="72"/>
    </location>
</feature>
<feature type="non-terminal residue" evidence="7">
    <location>
        <position position="1"/>
    </location>
</feature>
<proteinExistence type="predicted"/>
<dbReference type="Pfam" id="PF00096">
    <property type="entry name" value="zf-C2H2"/>
    <property type="match status" value="3"/>
</dbReference>
<dbReference type="GO" id="GO:0008270">
    <property type="term" value="F:zinc ion binding"/>
    <property type="evidence" value="ECO:0007669"/>
    <property type="project" value="UniProtKB-KW"/>
</dbReference>
<dbReference type="PROSITE" id="PS00028">
    <property type="entry name" value="ZINC_FINGER_C2H2_1"/>
    <property type="match status" value="3"/>
</dbReference>
<dbReference type="InterPro" id="IPR013087">
    <property type="entry name" value="Znf_C2H2_type"/>
</dbReference>
<dbReference type="InterPro" id="IPR036236">
    <property type="entry name" value="Znf_C2H2_sf"/>
</dbReference>
<evidence type="ECO:0000259" key="6">
    <source>
        <dbReference type="PROSITE" id="PS50157"/>
    </source>
</evidence>
<keyword evidence="1" id="KW-0479">Metal-binding</keyword>
<evidence type="ECO:0000256" key="2">
    <source>
        <dbReference type="ARBA" id="ARBA00022737"/>
    </source>
</evidence>
<keyword evidence="4" id="KW-0862">Zinc</keyword>
<evidence type="ECO:0000256" key="1">
    <source>
        <dbReference type="ARBA" id="ARBA00022723"/>
    </source>
</evidence>
<dbReference type="PANTHER" id="PTHR24379:SF121">
    <property type="entry name" value="C2H2-TYPE DOMAIN-CONTAINING PROTEIN"/>
    <property type="match status" value="1"/>
</dbReference>
<keyword evidence="2" id="KW-0677">Repeat</keyword>
<keyword evidence="3 5" id="KW-0863">Zinc-finger</keyword>
<dbReference type="SMART" id="SM00355">
    <property type="entry name" value="ZnF_C2H2"/>
    <property type="match status" value="6"/>
</dbReference>
<evidence type="ECO:0000256" key="4">
    <source>
        <dbReference type="ARBA" id="ARBA00022833"/>
    </source>
</evidence>
<dbReference type="EMBL" id="GEBQ01026826">
    <property type="protein sequence ID" value="JAT13151.1"/>
    <property type="molecule type" value="Transcribed_RNA"/>
</dbReference>
<dbReference type="Gene3D" id="3.30.160.60">
    <property type="entry name" value="Classic Zinc Finger"/>
    <property type="match status" value="3"/>
</dbReference>